<evidence type="ECO:0000313" key="6">
    <source>
        <dbReference type="EMBL" id="KAA0696023.1"/>
    </source>
</evidence>
<proteinExistence type="inferred from homology"/>
<reference evidence="6 7" key="1">
    <citation type="submission" date="2018-07" db="EMBL/GenBank/DDBJ databases">
        <title>Pseudomonas laoshanensis sp. nov., isolated from soil.</title>
        <authorList>
            <person name="Sun J."/>
            <person name="Yu L."/>
            <person name="Wang M."/>
            <person name="Zhang C."/>
        </authorList>
    </citation>
    <scope>NUCLEOTIDE SEQUENCE [LARGE SCALE GENOMIC DNA]</scope>
    <source>
        <strain evidence="6 7">Y22</strain>
    </source>
</reference>
<feature type="transmembrane region" description="Helical" evidence="5">
    <location>
        <begin position="34"/>
        <end position="52"/>
    </location>
</feature>
<feature type="transmembrane region" description="Helical" evidence="5">
    <location>
        <begin position="7"/>
        <end position="28"/>
    </location>
</feature>
<keyword evidence="4 5" id="KW-0472">Membrane</keyword>
<accession>A0A7V7GVM0</accession>
<dbReference type="EMBL" id="QOVF01000001">
    <property type="protein sequence ID" value="KAA0696023.1"/>
    <property type="molecule type" value="Genomic_DNA"/>
</dbReference>
<protein>
    <recommendedName>
        <fullName evidence="5">UPF0391 membrane protein DT594_01265</fullName>
    </recommendedName>
</protein>
<comment type="similarity">
    <text evidence="5">Belongs to the UPF0391 family.</text>
</comment>
<name>A0A7V7GVM0_9GAMM</name>
<dbReference type="RefSeq" id="WP_096346113.1">
    <property type="nucleotide sequence ID" value="NZ_JBHOFR010000004.1"/>
</dbReference>
<dbReference type="AlphaFoldDB" id="A0A7V7GVM0"/>
<evidence type="ECO:0000256" key="3">
    <source>
        <dbReference type="ARBA" id="ARBA00022989"/>
    </source>
</evidence>
<comment type="caution">
    <text evidence="5">Lacks conserved residue(s) required for the propagation of feature annotation.</text>
</comment>
<evidence type="ECO:0000256" key="5">
    <source>
        <dbReference type="HAMAP-Rule" id="MF_01361"/>
    </source>
</evidence>
<dbReference type="GO" id="GO:0005886">
    <property type="term" value="C:plasma membrane"/>
    <property type="evidence" value="ECO:0007669"/>
    <property type="project" value="UniProtKB-UniRule"/>
</dbReference>
<dbReference type="HAMAP" id="MF_01361">
    <property type="entry name" value="UPF0391"/>
    <property type="match status" value="1"/>
</dbReference>
<dbReference type="Proteomes" id="UP000463138">
    <property type="component" value="Unassembled WGS sequence"/>
</dbReference>
<comment type="caution">
    <text evidence="6">The sequence shown here is derived from an EMBL/GenBank/DDBJ whole genome shotgun (WGS) entry which is preliminary data.</text>
</comment>
<sequence length="70" mass="7517">MIVWAIAFLIVAIAAAIVGFGGAAIGVVAAAGKFLFVVFMLMFVLSFILGMGRRIRMQRTSLPRATSVNW</sequence>
<keyword evidence="3 5" id="KW-1133">Transmembrane helix</keyword>
<keyword evidence="2 5" id="KW-0812">Transmembrane</keyword>
<organism evidence="6 7">
    <name type="scientific">Halopseudomonas laoshanensis</name>
    <dbReference type="NCBI Taxonomy" id="2268758"/>
    <lineage>
        <taxon>Bacteria</taxon>
        <taxon>Pseudomonadati</taxon>
        <taxon>Pseudomonadota</taxon>
        <taxon>Gammaproteobacteria</taxon>
        <taxon>Pseudomonadales</taxon>
        <taxon>Pseudomonadaceae</taxon>
        <taxon>Halopseudomonas</taxon>
    </lineage>
</organism>
<evidence type="ECO:0000313" key="7">
    <source>
        <dbReference type="Proteomes" id="UP000463138"/>
    </source>
</evidence>
<dbReference type="InterPro" id="IPR009760">
    <property type="entry name" value="DUF1328"/>
</dbReference>
<keyword evidence="1 5" id="KW-1003">Cell membrane</keyword>
<gene>
    <name evidence="6" type="ORF">DT594_01265</name>
</gene>
<evidence type="ECO:0000256" key="2">
    <source>
        <dbReference type="ARBA" id="ARBA00022692"/>
    </source>
</evidence>
<evidence type="ECO:0000256" key="4">
    <source>
        <dbReference type="ARBA" id="ARBA00023136"/>
    </source>
</evidence>
<keyword evidence="7" id="KW-1185">Reference proteome</keyword>
<evidence type="ECO:0000256" key="1">
    <source>
        <dbReference type="ARBA" id="ARBA00022475"/>
    </source>
</evidence>